<organism evidence="3 4">
    <name type="scientific">Babesia caballi</name>
    <dbReference type="NCBI Taxonomy" id="5871"/>
    <lineage>
        <taxon>Eukaryota</taxon>
        <taxon>Sar</taxon>
        <taxon>Alveolata</taxon>
        <taxon>Apicomplexa</taxon>
        <taxon>Aconoidasida</taxon>
        <taxon>Piroplasmida</taxon>
        <taxon>Babesiidae</taxon>
        <taxon>Babesia</taxon>
    </lineage>
</organism>
<proteinExistence type="predicted"/>
<gene>
    <name evidence="3" type="ORF">BcabD6B2_41680</name>
</gene>
<dbReference type="GeneID" id="94196214"/>
<keyword evidence="4" id="KW-1185">Reference proteome</keyword>
<name>A0AAV4LXK9_BABCB</name>
<dbReference type="AlphaFoldDB" id="A0AAV4LXK9"/>
<evidence type="ECO:0000313" key="4">
    <source>
        <dbReference type="Proteomes" id="UP001497744"/>
    </source>
</evidence>
<dbReference type="Proteomes" id="UP001497744">
    <property type="component" value="Unassembled WGS sequence"/>
</dbReference>
<dbReference type="EMBL" id="BPLF01000003">
    <property type="protein sequence ID" value="GIX64733.1"/>
    <property type="molecule type" value="Genomic_DNA"/>
</dbReference>
<keyword evidence="3" id="KW-0067">ATP-binding</keyword>
<dbReference type="RefSeq" id="XP_067716802.1">
    <property type="nucleotide sequence ID" value="XM_067860701.1"/>
</dbReference>
<evidence type="ECO:0000313" key="3">
    <source>
        <dbReference type="EMBL" id="GIX64733.1"/>
    </source>
</evidence>
<evidence type="ECO:0000256" key="2">
    <source>
        <dbReference type="SAM" id="Phobius"/>
    </source>
</evidence>
<feature type="transmembrane region" description="Helical" evidence="2">
    <location>
        <begin position="41"/>
        <end position="66"/>
    </location>
</feature>
<dbReference type="GO" id="GO:0005524">
    <property type="term" value="F:ATP binding"/>
    <property type="evidence" value="ECO:0007669"/>
    <property type="project" value="UniProtKB-KW"/>
</dbReference>
<feature type="transmembrane region" description="Helical" evidence="2">
    <location>
        <begin position="7"/>
        <end position="29"/>
    </location>
</feature>
<reference evidence="3 4" key="1">
    <citation type="submission" date="2021-06" db="EMBL/GenBank/DDBJ databases">
        <title>Genome sequence of Babesia caballi.</title>
        <authorList>
            <person name="Yamagishi J."/>
            <person name="Kidaka T."/>
            <person name="Ochi A."/>
        </authorList>
    </citation>
    <scope>NUCLEOTIDE SEQUENCE [LARGE SCALE GENOMIC DNA]</scope>
    <source>
        <strain evidence="3">USDA-D6B2</strain>
    </source>
</reference>
<keyword evidence="2" id="KW-0812">Transmembrane</keyword>
<sequence length="133" mass="13525">MEVWQNPYLLFFIAVCVLAVVLLAVGGSLCSKGNEGGTEPYVGAILLTVALGTLVATLFVVGSELLSIVTAGKLGKTIDSGSAESSSQSLLELAAESLAESSAQSSVELAAESLGQSSEELADRLSEVAETST</sequence>
<keyword evidence="3" id="KW-0547">Nucleotide-binding</keyword>
<keyword evidence="2" id="KW-1133">Transmembrane helix</keyword>
<keyword evidence="2" id="KW-0472">Membrane</keyword>
<protein>
    <submittedName>
        <fullName evidence="3">ABC transporter ATP-binding protein</fullName>
    </submittedName>
</protein>
<feature type="region of interest" description="Disordered" evidence="1">
    <location>
        <begin position="114"/>
        <end position="133"/>
    </location>
</feature>
<accession>A0AAV4LXK9</accession>
<evidence type="ECO:0000256" key="1">
    <source>
        <dbReference type="SAM" id="MobiDB-lite"/>
    </source>
</evidence>
<comment type="caution">
    <text evidence="3">The sequence shown here is derived from an EMBL/GenBank/DDBJ whole genome shotgun (WGS) entry which is preliminary data.</text>
</comment>